<organism evidence="1 2">
    <name type="scientific">Jatropha curcas</name>
    <name type="common">Barbados nut</name>
    <dbReference type="NCBI Taxonomy" id="180498"/>
    <lineage>
        <taxon>Eukaryota</taxon>
        <taxon>Viridiplantae</taxon>
        <taxon>Streptophyta</taxon>
        <taxon>Embryophyta</taxon>
        <taxon>Tracheophyta</taxon>
        <taxon>Spermatophyta</taxon>
        <taxon>Magnoliopsida</taxon>
        <taxon>eudicotyledons</taxon>
        <taxon>Gunneridae</taxon>
        <taxon>Pentapetalae</taxon>
        <taxon>rosids</taxon>
        <taxon>fabids</taxon>
        <taxon>Malpighiales</taxon>
        <taxon>Euphorbiaceae</taxon>
        <taxon>Crotonoideae</taxon>
        <taxon>Jatropheae</taxon>
        <taxon>Jatropha</taxon>
    </lineage>
</organism>
<reference evidence="1 2" key="1">
    <citation type="journal article" date="2014" name="PLoS ONE">
        <title>Global Analysis of Gene Expression Profiles in Physic Nut (Jatropha curcas L.) Seedlings Exposed to Salt Stress.</title>
        <authorList>
            <person name="Zhang L."/>
            <person name="Zhang C."/>
            <person name="Wu P."/>
            <person name="Chen Y."/>
            <person name="Li M."/>
            <person name="Jiang H."/>
            <person name="Wu G."/>
        </authorList>
    </citation>
    <scope>NUCLEOTIDE SEQUENCE [LARGE SCALE GENOMIC DNA]</scope>
    <source>
        <strain evidence="2">cv. GZQX0401</strain>
        <tissue evidence="1">Young leaves</tissue>
    </source>
</reference>
<name>A0A067KSD5_JATCU</name>
<dbReference type="EMBL" id="KK914373">
    <property type="protein sequence ID" value="KDP37918.1"/>
    <property type="molecule type" value="Genomic_DNA"/>
</dbReference>
<dbReference type="AlphaFoldDB" id="A0A067KSD5"/>
<protein>
    <submittedName>
        <fullName evidence="1">Uncharacterized protein</fullName>
    </submittedName>
</protein>
<gene>
    <name evidence="1" type="ORF">JCGZ_05357</name>
</gene>
<proteinExistence type="predicted"/>
<evidence type="ECO:0000313" key="2">
    <source>
        <dbReference type="Proteomes" id="UP000027138"/>
    </source>
</evidence>
<evidence type="ECO:0000313" key="1">
    <source>
        <dbReference type="EMBL" id="KDP37918.1"/>
    </source>
</evidence>
<accession>A0A067KSD5</accession>
<keyword evidence="2" id="KW-1185">Reference proteome</keyword>
<sequence>MLRFAYDSTSWIGSDAGWLCGLGDGRGTLCSIWCWFAGPSWGVSLPFERGISRRCFSIVVNCEYACVKAAIA</sequence>
<dbReference type="Proteomes" id="UP000027138">
    <property type="component" value="Unassembled WGS sequence"/>
</dbReference>